<reference evidence="2 3" key="1">
    <citation type="submission" date="2024-09" db="EMBL/GenBank/DDBJ databases">
        <authorList>
            <person name="Sun Q."/>
            <person name="Mori K."/>
        </authorList>
    </citation>
    <scope>NUCLEOTIDE SEQUENCE [LARGE SCALE GENOMIC DNA]</scope>
    <source>
        <strain evidence="2 3">CCM 7609</strain>
    </source>
</reference>
<evidence type="ECO:0000313" key="2">
    <source>
        <dbReference type="EMBL" id="MFB9069765.1"/>
    </source>
</evidence>
<evidence type="ECO:0000256" key="1">
    <source>
        <dbReference type="SAM" id="MobiDB-lite"/>
    </source>
</evidence>
<feature type="compositionally biased region" description="Basic residues" evidence="1">
    <location>
        <begin position="11"/>
        <end position="21"/>
    </location>
</feature>
<sequence length="63" mass="7224">MEEHPPSPRHCPPRHCPRPRRSPCVVPDCMTWDTTMVGYRRTPDPSHRRTSVHPAYAVVKGPP</sequence>
<proteinExistence type="predicted"/>
<evidence type="ECO:0000313" key="3">
    <source>
        <dbReference type="Proteomes" id="UP001589575"/>
    </source>
</evidence>
<keyword evidence="3" id="KW-1185">Reference proteome</keyword>
<feature type="region of interest" description="Disordered" evidence="1">
    <location>
        <begin position="1"/>
        <end position="21"/>
    </location>
</feature>
<dbReference type="EMBL" id="JBHMFI010000001">
    <property type="protein sequence ID" value="MFB9069765.1"/>
    <property type="molecule type" value="Genomic_DNA"/>
</dbReference>
<comment type="caution">
    <text evidence="2">The sequence shown here is derived from an EMBL/GenBank/DDBJ whole genome shotgun (WGS) entry which is preliminary data.</text>
</comment>
<name>A0ABV5FSX3_9MICC</name>
<feature type="region of interest" description="Disordered" evidence="1">
    <location>
        <begin position="40"/>
        <end position="63"/>
    </location>
</feature>
<accession>A0ABV5FSX3</accession>
<organism evidence="2 3">
    <name type="scientific">Citricoccus parietis</name>
    <dbReference type="NCBI Taxonomy" id="592307"/>
    <lineage>
        <taxon>Bacteria</taxon>
        <taxon>Bacillati</taxon>
        <taxon>Actinomycetota</taxon>
        <taxon>Actinomycetes</taxon>
        <taxon>Micrococcales</taxon>
        <taxon>Micrococcaceae</taxon>
        <taxon>Citricoccus</taxon>
    </lineage>
</organism>
<dbReference type="Proteomes" id="UP001589575">
    <property type="component" value="Unassembled WGS sequence"/>
</dbReference>
<protein>
    <submittedName>
        <fullName evidence="2">Uncharacterized protein</fullName>
    </submittedName>
</protein>
<gene>
    <name evidence="2" type="ORF">ACFFX0_00545</name>
</gene>